<reference evidence="9" key="1">
    <citation type="journal article" date="2020" name="mSystems">
        <title>Genome- and Community-Level Interaction Insights into Carbon Utilization and Element Cycling Functions of Hydrothermarchaeota in Hydrothermal Sediment.</title>
        <authorList>
            <person name="Zhou Z."/>
            <person name="Liu Y."/>
            <person name="Xu W."/>
            <person name="Pan J."/>
            <person name="Luo Z.H."/>
            <person name="Li M."/>
        </authorList>
    </citation>
    <scope>NUCLEOTIDE SEQUENCE [LARGE SCALE GENOMIC DNA]</scope>
    <source>
        <strain evidence="9">HyVt-456</strain>
    </source>
</reference>
<dbReference type="PANTHER" id="PTHR30097:SF15">
    <property type="entry name" value="CATION EFFLUX SYSTEM PROTEIN CUSB"/>
    <property type="match status" value="1"/>
</dbReference>
<dbReference type="InterPro" id="IPR045800">
    <property type="entry name" value="HMBD"/>
</dbReference>
<evidence type="ECO:0000313" key="9">
    <source>
        <dbReference type="EMBL" id="HED10105.1"/>
    </source>
</evidence>
<feature type="domain" description="Heavy metal binding" evidence="4">
    <location>
        <begin position="61"/>
        <end position="87"/>
    </location>
</feature>
<evidence type="ECO:0000256" key="2">
    <source>
        <dbReference type="ARBA" id="ARBA00022448"/>
    </source>
</evidence>
<dbReference type="Pfam" id="PF25954">
    <property type="entry name" value="Beta-barrel_RND_2"/>
    <property type="match status" value="1"/>
</dbReference>
<organism evidence="9">
    <name type="scientific">Caldithrix abyssi</name>
    <dbReference type="NCBI Taxonomy" id="187145"/>
    <lineage>
        <taxon>Bacteria</taxon>
        <taxon>Pseudomonadati</taxon>
        <taxon>Calditrichota</taxon>
        <taxon>Calditrichia</taxon>
        <taxon>Calditrichales</taxon>
        <taxon>Calditrichaceae</taxon>
        <taxon>Caldithrix</taxon>
    </lineage>
</organism>
<dbReference type="SUPFAM" id="SSF111369">
    <property type="entry name" value="HlyD-like secretion proteins"/>
    <property type="match status" value="1"/>
</dbReference>
<dbReference type="Proteomes" id="UP000886005">
    <property type="component" value="Unassembled WGS sequence"/>
</dbReference>
<dbReference type="InterPro" id="IPR051909">
    <property type="entry name" value="MFP_Cation_Efflux"/>
</dbReference>
<keyword evidence="2" id="KW-0813">Transport</keyword>
<dbReference type="Gene3D" id="2.40.420.20">
    <property type="match status" value="1"/>
</dbReference>
<feature type="domain" description="CusB-like three alpha-helical bundle" evidence="5">
    <location>
        <begin position="222"/>
        <end position="283"/>
    </location>
</feature>
<feature type="compositionally biased region" description="Basic and acidic residues" evidence="3">
    <location>
        <begin position="560"/>
        <end position="569"/>
    </location>
</feature>
<dbReference type="InterPro" id="IPR006143">
    <property type="entry name" value="RND_pump_MFP"/>
</dbReference>
<feature type="domain" description="CusB-like barrel-sandwich hybrid" evidence="6">
    <location>
        <begin position="188"/>
        <end position="317"/>
    </location>
</feature>
<gene>
    <name evidence="9" type="ORF">ENJ10_05425</name>
</gene>
<feature type="compositionally biased region" description="Basic and acidic residues" evidence="3">
    <location>
        <begin position="503"/>
        <end position="513"/>
    </location>
</feature>
<dbReference type="InterPro" id="IPR058791">
    <property type="entry name" value="3HB_CusB"/>
</dbReference>
<evidence type="ECO:0000256" key="1">
    <source>
        <dbReference type="ARBA" id="ARBA00009477"/>
    </source>
</evidence>
<dbReference type="GO" id="GO:0046914">
    <property type="term" value="F:transition metal ion binding"/>
    <property type="evidence" value="ECO:0007669"/>
    <property type="project" value="TreeGrafter"/>
</dbReference>
<comment type="caution">
    <text evidence="9">The sequence shown here is derived from an EMBL/GenBank/DDBJ whole genome shotgun (WGS) entry which is preliminary data.</text>
</comment>
<dbReference type="EMBL" id="DRLD01000150">
    <property type="protein sequence ID" value="HED10105.1"/>
    <property type="molecule type" value="Genomic_DNA"/>
</dbReference>
<dbReference type="GO" id="GO:0022857">
    <property type="term" value="F:transmembrane transporter activity"/>
    <property type="evidence" value="ECO:0007669"/>
    <property type="project" value="InterPro"/>
</dbReference>
<dbReference type="GO" id="GO:0015679">
    <property type="term" value="P:plasma membrane copper ion transport"/>
    <property type="evidence" value="ECO:0007669"/>
    <property type="project" value="TreeGrafter"/>
</dbReference>
<dbReference type="Pfam" id="PF25919">
    <property type="entry name" value="BSH_CusB"/>
    <property type="match status" value="1"/>
</dbReference>
<dbReference type="PANTHER" id="PTHR30097">
    <property type="entry name" value="CATION EFFLUX SYSTEM PROTEIN CUSB"/>
    <property type="match status" value="1"/>
</dbReference>
<name>A0A7V1LLC5_CALAY</name>
<evidence type="ECO:0000259" key="6">
    <source>
        <dbReference type="Pfam" id="PF25919"/>
    </source>
</evidence>
<protein>
    <submittedName>
        <fullName evidence="9">Efflux RND transporter periplasmic adaptor subunit</fullName>
    </submittedName>
</protein>
<evidence type="ECO:0000259" key="7">
    <source>
        <dbReference type="Pfam" id="PF25954"/>
    </source>
</evidence>
<feature type="domain" description="CzcB-like C-terminal circularly permuted SH3-like" evidence="8">
    <location>
        <begin position="405"/>
        <end position="465"/>
    </location>
</feature>
<dbReference type="Gene3D" id="6.10.140.730">
    <property type="match status" value="1"/>
</dbReference>
<dbReference type="NCBIfam" id="TIGR01730">
    <property type="entry name" value="RND_mfp"/>
    <property type="match status" value="1"/>
</dbReference>
<dbReference type="GO" id="GO:0030288">
    <property type="term" value="C:outer membrane-bounded periplasmic space"/>
    <property type="evidence" value="ECO:0007669"/>
    <property type="project" value="TreeGrafter"/>
</dbReference>
<evidence type="ECO:0000256" key="3">
    <source>
        <dbReference type="SAM" id="MobiDB-lite"/>
    </source>
</evidence>
<sequence>MNKKTNVNVTEVVMNRKWIKRLLIGGAALLPLLFVSCSSDEKPATDEKANVEHEHDENQLWTCGMHPEVIVDEPGQCPKCGMNLVPVKNSGSQDRAEESNMPKGERKILYWQAPMNPTEIYDKPGKSKMGMDLVPVYDDEVSSGSSIKIDPTTVQNMGVRMAFVERRDFSRVIRTVGKIGYNEENIYAVSTRISGWIEDLIVNYTGEEVKKGQELLEIYSPELVTTQQEYLLALKNKQQVGDSKFSSIRDGAESLVKASRQRLEYWDIPESAIRELEQSGKVRKTLALEAPHSGVIIKKNADEGQYVKAGMTLYHIADLSTVWVDVSIYDNEAPWVKVGSPAEMELSYLPGKTFEGHVTYIYPYLDEKARDIKVRLEFNNPGIQLKPGMYANINIQTPPIHDALVVPSEAVIRSGQRNLVFINRDKGRFEPRDVILGEESEDGKVRIISGIFEGEKIVVSAQFLLDSESRLQEAIQKMLAAKSAGKSIKKEKGGAVKTAAPAQDEKMEKHDQDAGGEMKCGDGMDMEGKKKMSRDMDDHEKSSEGDMKCGDGMDMSGKGNMEKDDHGDH</sequence>
<dbReference type="GO" id="GO:0016020">
    <property type="term" value="C:membrane"/>
    <property type="evidence" value="ECO:0007669"/>
    <property type="project" value="InterPro"/>
</dbReference>
<dbReference type="InterPro" id="IPR058649">
    <property type="entry name" value="CzcB_C"/>
</dbReference>
<dbReference type="AlphaFoldDB" id="A0A7V1LLC5"/>
<evidence type="ECO:0000259" key="4">
    <source>
        <dbReference type="Pfam" id="PF19335"/>
    </source>
</evidence>
<dbReference type="GO" id="GO:0060003">
    <property type="term" value="P:copper ion export"/>
    <property type="evidence" value="ECO:0007669"/>
    <property type="project" value="TreeGrafter"/>
</dbReference>
<comment type="similarity">
    <text evidence="1">Belongs to the membrane fusion protein (MFP) (TC 8.A.1) family.</text>
</comment>
<dbReference type="Pfam" id="PF19335">
    <property type="entry name" value="HMBD"/>
    <property type="match status" value="2"/>
</dbReference>
<feature type="region of interest" description="Disordered" evidence="3">
    <location>
        <begin position="490"/>
        <end position="569"/>
    </location>
</feature>
<dbReference type="FunFam" id="2.40.30.170:FF:000010">
    <property type="entry name" value="Efflux RND transporter periplasmic adaptor subunit"/>
    <property type="match status" value="1"/>
</dbReference>
<dbReference type="InterPro" id="IPR058790">
    <property type="entry name" value="BSH_CusB"/>
</dbReference>
<feature type="domain" description="Heavy metal binding" evidence="4">
    <location>
        <begin position="110"/>
        <end position="136"/>
    </location>
</feature>
<evidence type="ECO:0000259" key="8">
    <source>
        <dbReference type="Pfam" id="PF25975"/>
    </source>
</evidence>
<proteinExistence type="inferred from homology"/>
<feature type="compositionally biased region" description="Basic and acidic residues" evidence="3">
    <location>
        <begin position="519"/>
        <end position="551"/>
    </location>
</feature>
<accession>A0A7V1LLC5</accession>
<dbReference type="Pfam" id="PF25975">
    <property type="entry name" value="CzcB_C"/>
    <property type="match status" value="1"/>
</dbReference>
<dbReference type="Pfam" id="PF25869">
    <property type="entry name" value="3HB_CusB"/>
    <property type="match status" value="1"/>
</dbReference>
<dbReference type="Gene3D" id="2.40.30.170">
    <property type="match status" value="1"/>
</dbReference>
<evidence type="ECO:0000259" key="5">
    <source>
        <dbReference type="Pfam" id="PF25869"/>
    </source>
</evidence>
<feature type="domain" description="CusB-like beta-barrel" evidence="7">
    <location>
        <begin position="321"/>
        <end position="397"/>
    </location>
</feature>
<dbReference type="InterPro" id="IPR058792">
    <property type="entry name" value="Beta-barrel_RND_2"/>
</dbReference>